<reference evidence="16" key="1">
    <citation type="submission" date="2021-03" db="EMBL/GenBank/DDBJ databases">
        <authorList>
            <person name="Palmer J.M."/>
        </authorList>
    </citation>
    <scope>NUCLEOTIDE SEQUENCE</scope>
    <source>
        <strain evidence="16">ARV_011</strain>
    </source>
</reference>
<dbReference type="GO" id="GO:0052927">
    <property type="term" value="F:CC tRNA cytidylyltransferase activity"/>
    <property type="evidence" value="ECO:0007669"/>
    <property type="project" value="TreeGrafter"/>
</dbReference>
<dbReference type="GO" id="GO:0000166">
    <property type="term" value="F:nucleotide binding"/>
    <property type="evidence" value="ECO:0007669"/>
    <property type="project" value="UniProtKB-KW"/>
</dbReference>
<dbReference type="Pfam" id="PF01743">
    <property type="entry name" value="PolyA_pol"/>
    <property type="match status" value="1"/>
</dbReference>
<comment type="caution">
    <text evidence="16">The sequence shown here is derived from an EMBL/GenBank/DDBJ whole genome shotgun (WGS) entry which is preliminary data.</text>
</comment>
<dbReference type="EMBL" id="JAHMUF010000018">
    <property type="protein sequence ID" value="KAG7192417.1"/>
    <property type="molecule type" value="Genomic_DNA"/>
</dbReference>
<dbReference type="Proteomes" id="UP000790833">
    <property type="component" value="Unassembled WGS sequence"/>
</dbReference>
<dbReference type="Pfam" id="PF12627">
    <property type="entry name" value="PolyA_pol_RNAbd"/>
    <property type="match status" value="1"/>
</dbReference>
<evidence type="ECO:0000256" key="9">
    <source>
        <dbReference type="ARBA" id="ARBA00076038"/>
    </source>
</evidence>
<evidence type="ECO:0000256" key="7">
    <source>
        <dbReference type="ARBA" id="ARBA00066885"/>
    </source>
</evidence>
<dbReference type="InterPro" id="IPR043519">
    <property type="entry name" value="NT_sf"/>
</dbReference>
<dbReference type="GeneID" id="66115192"/>
<evidence type="ECO:0000259" key="14">
    <source>
        <dbReference type="Pfam" id="PF01743"/>
    </source>
</evidence>
<comment type="similarity">
    <text evidence="1 13">Belongs to the tRNA nucleotidyltransferase/poly(A) polymerase family.</text>
</comment>
<keyword evidence="3" id="KW-0547">Nucleotide-binding</keyword>
<evidence type="ECO:0000256" key="12">
    <source>
        <dbReference type="ARBA" id="ARBA00082324"/>
    </source>
</evidence>
<protein>
    <recommendedName>
        <fullName evidence="8">CCA tRNA nucleotidyltransferase, mitochondrial</fullName>
        <ecNumber evidence="7">2.7.7.72</ecNumber>
    </recommendedName>
    <alternativeName>
        <fullName evidence="10">CCA-adding enzyme</fullName>
    </alternativeName>
    <alternativeName>
        <fullName evidence="9">tRNA CCA-pyrophosphorylase</fullName>
    </alternativeName>
    <alternativeName>
        <fullName evidence="11">tRNA adenylyltransferase</fullName>
    </alternativeName>
    <alternativeName>
        <fullName evidence="12">tRNA nucleotidyltransferase</fullName>
    </alternativeName>
</protein>
<dbReference type="InterPro" id="IPR032828">
    <property type="entry name" value="PolyA_RNA-bd"/>
</dbReference>
<evidence type="ECO:0000256" key="4">
    <source>
        <dbReference type="ARBA" id="ARBA00022884"/>
    </source>
</evidence>
<evidence type="ECO:0000256" key="10">
    <source>
        <dbReference type="ARBA" id="ARBA00077436"/>
    </source>
</evidence>
<evidence type="ECO:0000256" key="11">
    <source>
        <dbReference type="ARBA" id="ARBA00080500"/>
    </source>
</evidence>
<dbReference type="Gene3D" id="3.30.460.10">
    <property type="entry name" value="Beta Polymerase, domain 2"/>
    <property type="match status" value="1"/>
</dbReference>
<dbReference type="SUPFAM" id="SSF81891">
    <property type="entry name" value="Poly A polymerase C-terminal region-like"/>
    <property type="match status" value="1"/>
</dbReference>
<evidence type="ECO:0000256" key="1">
    <source>
        <dbReference type="ARBA" id="ARBA00007265"/>
    </source>
</evidence>
<keyword evidence="2 13" id="KW-0808">Transferase</keyword>
<organism evidence="16 17">
    <name type="scientific">Scheffersomyces spartinae</name>
    <dbReference type="NCBI Taxonomy" id="45513"/>
    <lineage>
        <taxon>Eukaryota</taxon>
        <taxon>Fungi</taxon>
        <taxon>Dikarya</taxon>
        <taxon>Ascomycota</taxon>
        <taxon>Saccharomycotina</taxon>
        <taxon>Pichiomycetes</taxon>
        <taxon>Debaryomycetaceae</taxon>
        <taxon>Scheffersomyces</taxon>
    </lineage>
</organism>
<dbReference type="Gene3D" id="1.10.3090.10">
    <property type="entry name" value="cca-adding enzyme, domain 2"/>
    <property type="match status" value="1"/>
</dbReference>
<dbReference type="OrthoDB" id="445712at2759"/>
<evidence type="ECO:0000256" key="5">
    <source>
        <dbReference type="ARBA" id="ARBA00050431"/>
    </source>
</evidence>
<dbReference type="GO" id="GO:0003723">
    <property type="term" value="F:RNA binding"/>
    <property type="evidence" value="ECO:0007669"/>
    <property type="project" value="UniProtKB-KW"/>
</dbReference>
<proteinExistence type="inferred from homology"/>
<dbReference type="SUPFAM" id="SSF81301">
    <property type="entry name" value="Nucleotidyltransferase"/>
    <property type="match status" value="1"/>
</dbReference>
<evidence type="ECO:0000256" key="8">
    <source>
        <dbReference type="ARBA" id="ARBA00072969"/>
    </source>
</evidence>
<gene>
    <name evidence="16" type="primary">CCA1</name>
    <name evidence="16" type="ORF">KQ657_001818</name>
</gene>
<feature type="domain" description="Poly A polymerase head" evidence="14">
    <location>
        <begin position="41"/>
        <end position="181"/>
    </location>
</feature>
<evidence type="ECO:0000313" key="17">
    <source>
        <dbReference type="Proteomes" id="UP000790833"/>
    </source>
</evidence>
<evidence type="ECO:0000256" key="6">
    <source>
        <dbReference type="ARBA" id="ARBA00056517"/>
    </source>
</evidence>
<dbReference type="InterPro" id="IPR002646">
    <property type="entry name" value="PolA_pol_head_dom"/>
</dbReference>
<dbReference type="GO" id="GO:0001680">
    <property type="term" value="P:tRNA 3'-terminal CCA addition"/>
    <property type="evidence" value="ECO:0007669"/>
    <property type="project" value="UniProtKB-ARBA"/>
</dbReference>
<dbReference type="CDD" id="cd05398">
    <property type="entry name" value="NT_ClassII-CCAase"/>
    <property type="match status" value="1"/>
</dbReference>
<keyword evidence="4 13" id="KW-0694">RNA-binding</keyword>
<sequence length="554" mass="64063">MRRTIHNMILLNSKEQKIRDLLIDFCNEYNQQTNNKDPLELRISGGWVRDKLLGLESHDLDIAINTLLGEEFVTELEKYVGKYRPELKMETFHTIKKNPEKSKHLETCTTKLFDMDIDFVNLRSEEYSNESRVPIVRFGTAEEDALRRDATLNALFYNMNKDEIEDYTKTGIEDLQNGILRTPLAPLQTFLDDPLRVLRMIRFASRFSFIVDPTVLEAMANKEIKDTLLFKISRERVGVEVEKMLISRHPEYGLKLINYGGLSECIFSPGGEMLTLIENVNDKSVLDNIDLITQHIPKYLNLVANLYHPVFETGLNDYPRLKRIFQATLDDPLSIKIFWYSSILQPYDGLQVKTNPKKINSYTPLSLLIVRDGLKLGKHHFEPVGKITQGFESQRPILERYFRDPQVIKRSDLGNYMRYFGSYSSINILVNCFSDVVEAVQNVVGEDNEEVKISIPDPHTMTDLPVDDDKLFKPIQKVLYDYDHFIKALEGLKLMEAHNIKHLVDGKTLMKVLGRKPGPWMAKTLDVVMTWQLDNPEGTEEACVEYIKHLIPEK</sequence>
<dbReference type="GO" id="GO:0004810">
    <property type="term" value="F:CCA tRNA nucleotidyltransferase activity"/>
    <property type="evidence" value="ECO:0007669"/>
    <property type="project" value="UniProtKB-EC"/>
</dbReference>
<dbReference type="EC" id="2.7.7.72" evidence="7"/>
<evidence type="ECO:0000256" key="13">
    <source>
        <dbReference type="RuleBase" id="RU003953"/>
    </source>
</evidence>
<comment type="catalytic activity">
    <reaction evidence="5">
        <text>a tRNA precursor + 2 CTP + ATP = a tRNA with a 3' CCA end + 3 diphosphate</text>
        <dbReference type="Rhea" id="RHEA:14433"/>
        <dbReference type="Rhea" id="RHEA-COMP:10465"/>
        <dbReference type="Rhea" id="RHEA-COMP:10468"/>
        <dbReference type="ChEBI" id="CHEBI:30616"/>
        <dbReference type="ChEBI" id="CHEBI:33019"/>
        <dbReference type="ChEBI" id="CHEBI:37563"/>
        <dbReference type="ChEBI" id="CHEBI:74896"/>
        <dbReference type="ChEBI" id="CHEBI:83071"/>
        <dbReference type="EC" id="2.7.7.72"/>
    </reaction>
</comment>
<dbReference type="RefSeq" id="XP_043047967.1">
    <property type="nucleotide sequence ID" value="XM_043192599.1"/>
</dbReference>
<feature type="domain" description="tRNA nucleotidyltransferase/poly(A) polymerase RNA and SrmB- binding" evidence="15">
    <location>
        <begin position="209"/>
        <end position="267"/>
    </location>
</feature>
<name>A0A9P8AHE2_9ASCO</name>
<evidence type="ECO:0000259" key="15">
    <source>
        <dbReference type="Pfam" id="PF12627"/>
    </source>
</evidence>
<evidence type="ECO:0000256" key="3">
    <source>
        <dbReference type="ARBA" id="ARBA00022741"/>
    </source>
</evidence>
<dbReference type="PANTHER" id="PTHR13734:SF5">
    <property type="entry name" value="CCA TRNA NUCLEOTIDYLTRANSFERASE, MITOCHONDRIAL"/>
    <property type="match status" value="1"/>
</dbReference>
<comment type="function">
    <text evidence="6">Nucleotidyltransferase that catalyzes the addition and repair of the essential 3'-terminal CCA sequence in tRNAs, which is necessary for the attachment of amino acids to the 3' terminus of tRNA molecules, using CTP and ATP as substrates. tRNA 3'-terminal CCA addition is required both for tRNA processing and repair. Also involved in tRNA surveillance by mediating tandem CCA addition to generate a CCACCA at the 3' terminus of unstable tRNAs. While stable tRNAs receive only 3'-terminal CCA, unstable tRNAs are marked with CCACCA and rapidly degraded. The structural flexibility of RNA controls the choice between CCA versus CCACCA addition: following the first CCA addition cycle, nucleotide-binding to the active site triggers a clockwise screw motion, producing torque on the RNA. This ejects stable RNAs, whereas unstable RNAs are refolded while bound to the enzyme and subjected to a second CCA catalytic cycle.</text>
</comment>
<dbReference type="FunFam" id="3.30.460.10:FF:000019">
    <property type="entry name" value="tRNA nucleotidyltransferase cca2"/>
    <property type="match status" value="1"/>
</dbReference>
<dbReference type="PANTHER" id="PTHR13734">
    <property type="entry name" value="TRNA-NUCLEOTIDYLTRANSFERASE"/>
    <property type="match status" value="1"/>
</dbReference>
<dbReference type="GO" id="GO:0005739">
    <property type="term" value="C:mitochondrion"/>
    <property type="evidence" value="ECO:0007669"/>
    <property type="project" value="UniProtKB-ARBA"/>
</dbReference>
<dbReference type="AlphaFoldDB" id="A0A9P8AHE2"/>
<accession>A0A9P8AHE2</accession>
<dbReference type="GO" id="GO:0052929">
    <property type="term" value="F:ATP:3'-cytidine-cytidine-tRNA adenylyltransferase activity"/>
    <property type="evidence" value="ECO:0007669"/>
    <property type="project" value="TreeGrafter"/>
</dbReference>
<evidence type="ECO:0000313" key="16">
    <source>
        <dbReference type="EMBL" id="KAG7192417.1"/>
    </source>
</evidence>
<evidence type="ECO:0000256" key="2">
    <source>
        <dbReference type="ARBA" id="ARBA00022679"/>
    </source>
</evidence>
<keyword evidence="17" id="KW-1185">Reference proteome</keyword>